<sequence length="163" mass="18222">MSAVFCVLLVALLVPQARELHSSRQNLLETEAQINLLQTAVSNRETTQQDYLALEDSSTLEQSLLDEQQVISFIEDIESAAKLAGVTHSVQLQTSSREVQASLIIIPVTIQARGTWTELLQFIAELELHDWYINATQVSISNAIIDTDQQELLIQAKSFWSNP</sequence>
<gene>
    <name evidence="1" type="ORF">COW24_05815</name>
</gene>
<accession>A0A2M7H272</accession>
<dbReference type="Gene3D" id="3.30.70.60">
    <property type="match status" value="1"/>
</dbReference>
<dbReference type="GO" id="GO:0043107">
    <property type="term" value="P:type IV pilus-dependent motility"/>
    <property type="evidence" value="ECO:0007669"/>
    <property type="project" value="InterPro"/>
</dbReference>
<evidence type="ECO:0000313" key="1">
    <source>
        <dbReference type="EMBL" id="PIW36352.1"/>
    </source>
</evidence>
<dbReference type="Proteomes" id="UP000230292">
    <property type="component" value="Unassembled WGS sequence"/>
</dbReference>
<dbReference type="InterPro" id="IPR007445">
    <property type="entry name" value="PilO"/>
</dbReference>
<proteinExistence type="predicted"/>
<dbReference type="InterPro" id="IPR014717">
    <property type="entry name" value="Transl_elong_EF1B/ribsomal_bS6"/>
</dbReference>
<comment type="caution">
    <text evidence="1">The sequence shown here is derived from an EMBL/GenBank/DDBJ whole genome shotgun (WGS) entry which is preliminary data.</text>
</comment>
<organism evidence="1 2">
    <name type="scientific">Candidatus Kerfeldbacteria bacterium CG15_BIG_FIL_POST_REV_8_21_14_020_45_12</name>
    <dbReference type="NCBI Taxonomy" id="2014247"/>
    <lineage>
        <taxon>Bacteria</taxon>
        <taxon>Candidatus Kerfeldiibacteriota</taxon>
    </lineage>
</organism>
<protein>
    <submittedName>
        <fullName evidence="1">Uncharacterized protein</fullName>
    </submittedName>
</protein>
<evidence type="ECO:0000313" key="2">
    <source>
        <dbReference type="Proteomes" id="UP000230292"/>
    </source>
</evidence>
<name>A0A2M7H272_9BACT</name>
<reference evidence="1 2" key="1">
    <citation type="submission" date="2017-09" db="EMBL/GenBank/DDBJ databases">
        <title>Depth-based differentiation of microbial function through sediment-hosted aquifers and enrichment of novel symbionts in the deep terrestrial subsurface.</title>
        <authorList>
            <person name="Probst A.J."/>
            <person name="Ladd B."/>
            <person name="Jarett J.K."/>
            <person name="Geller-Mcgrath D.E."/>
            <person name="Sieber C.M."/>
            <person name="Emerson J.B."/>
            <person name="Anantharaman K."/>
            <person name="Thomas B.C."/>
            <person name="Malmstrom R."/>
            <person name="Stieglmeier M."/>
            <person name="Klingl A."/>
            <person name="Woyke T."/>
            <person name="Ryan C.M."/>
            <person name="Banfield J.F."/>
        </authorList>
    </citation>
    <scope>NUCLEOTIDE SEQUENCE [LARGE SCALE GENOMIC DNA]</scope>
    <source>
        <strain evidence="1">CG15_BIG_FIL_POST_REV_8_21_14_020_45_12</strain>
    </source>
</reference>
<dbReference type="EMBL" id="PFGC01000060">
    <property type="protein sequence ID" value="PIW36352.1"/>
    <property type="molecule type" value="Genomic_DNA"/>
</dbReference>
<dbReference type="Pfam" id="PF04350">
    <property type="entry name" value="PilO"/>
    <property type="match status" value="1"/>
</dbReference>
<dbReference type="GO" id="GO:0043683">
    <property type="term" value="P:type IV pilus assembly"/>
    <property type="evidence" value="ECO:0007669"/>
    <property type="project" value="InterPro"/>
</dbReference>
<dbReference type="AlphaFoldDB" id="A0A2M7H272"/>